<gene>
    <name evidence="1" type="ORF">Edafosvirus2_30</name>
</gene>
<reference evidence="1" key="1">
    <citation type="submission" date="2018-10" db="EMBL/GenBank/DDBJ databases">
        <title>Hidden diversity of soil giant viruses.</title>
        <authorList>
            <person name="Schulz F."/>
            <person name="Alteio L."/>
            <person name="Goudeau D."/>
            <person name="Ryan E.M."/>
            <person name="Malmstrom R.R."/>
            <person name="Blanchard J."/>
            <person name="Woyke T."/>
        </authorList>
    </citation>
    <scope>NUCLEOTIDE SEQUENCE</scope>
    <source>
        <strain evidence="1">EDV1</strain>
    </source>
</reference>
<organism evidence="1">
    <name type="scientific">Edafosvirus sp</name>
    <dbReference type="NCBI Taxonomy" id="2487765"/>
    <lineage>
        <taxon>Viruses</taxon>
        <taxon>Varidnaviria</taxon>
        <taxon>Bamfordvirae</taxon>
        <taxon>Nucleocytoviricota</taxon>
        <taxon>Megaviricetes</taxon>
        <taxon>Imitervirales</taxon>
        <taxon>Mimiviridae</taxon>
        <taxon>Klosneuvirinae</taxon>
    </lineage>
</organism>
<proteinExistence type="predicted"/>
<accession>A0A3G4ZV26</accession>
<dbReference type="EMBL" id="MK072067">
    <property type="protein sequence ID" value="AYV77851.1"/>
    <property type="molecule type" value="Genomic_DNA"/>
</dbReference>
<sequence>MSGIYSRTDLAYNVHNEKIPGTYEHYSSTFSSIYRTRMTKEQWQKSKDMTIMHLLIAKSMAKNKSATVG</sequence>
<protein>
    <submittedName>
        <fullName evidence="1">Uncharacterized protein</fullName>
    </submittedName>
</protein>
<name>A0A3G4ZV26_9VIRU</name>
<evidence type="ECO:0000313" key="1">
    <source>
        <dbReference type="EMBL" id="AYV77851.1"/>
    </source>
</evidence>